<reference evidence="5 6" key="1">
    <citation type="submission" date="2019-02" db="EMBL/GenBank/DDBJ databases">
        <title>Deep-cultivation of Planctomycetes and their phenomic and genomic characterization uncovers novel biology.</title>
        <authorList>
            <person name="Wiegand S."/>
            <person name="Jogler M."/>
            <person name="Boedeker C."/>
            <person name="Pinto D."/>
            <person name="Vollmers J."/>
            <person name="Rivas-Marin E."/>
            <person name="Kohn T."/>
            <person name="Peeters S.H."/>
            <person name="Heuer A."/>
            <person name="Rast P."/>
            <person name="Oberbeckmann S."/>
            <person name="Bunk B."/>
            <person name="Jeske O."/>
            <person name="Meyerdierks A."/>
            <person name="Storesund J.E."/>
            <person name="Kallscheuer N."/>
            <person name="Luecker S."/>
            <person name="Lage O.M."/>
            <person name="Pohl T."/>
            <person name="Merkel B.J."/>
            <person name="Hornburger P."/>
            <person name="Mueller R.-W."/>
            <person name="Bruemmer F."/>
            <person name="Labrenz M."/>
            <person name="Spormann A.M."/>
            <person name="Op den Camp H."/>
            <person name="Overmann J."/>
            <person name="Amann R."/>
            <person name="Jetten M.S.M."/>
            <person name="Mascher T."/>
            <person name="Medema M.H."/>
            <person name="Devos D.P."/>
            <person name="Kaster A.-K."/>
            <person name="Ovreas L."/>
            <person name="Rohde M."/>
            <person name="Galperin M.Y."/>
            <person name="Jogler C."/>
        </authorList>
    </citation>
    <scope>NUCLEOTIDE SEQUENCE [LARGE SCALE GENOMIC DNA]</scope>
    <source>
        <strain evidence="5 6">Pla85_3_4</strain>
    </source>
</reference>
<evidence type="ECO:0000256" key="2">
    <source>
        <dbReference type="ARBA" id="ARBA00023012"/>
    </source>
</evidence>
<name>A0A518DWT3_9BACT</name>
<dbReference type="AlphaFoldDB" id="A0A518DWT3"/>
<dbReference type="KEGG" id="lcre:Pla8534_41130"/>
<protein>
    <submittedName>
        <fullName evidence="5">Alkaline phosphatase synthesis transcriptional regulatory protein PhoP</fullName>
    </submittedName>
</protein>
<dbReference type="Gene3D" id="3.40.50.2300">
    <property type="match status" value="1"/>
</dbReference>
<evidence type="ECO:0000256" key="3">
    <source>
        <dbReference type="PROSITE-ProRule" id="PRU00169"/>
    </source>
</evidence>
<dbReference type="SUPFAM" id="SSF52172">
    <property type="entry name" value="CheY-like"/>
    <property type="match status" value="1"/>
</dbReference>
<feature type="domain" description="Response regulatory" evidence="4">
    <location>
        <begin position="3"/>
        <end position="120"/>
    </location>
</feature>
<evidence type="ECO:0000256" key="1">
    <source>
        <dbReference type="ARBA" id="ARBA00022553"/>
    </source>
</evidence>
<dbReference type="Pfam" id="PF00072">
    <property type="entry name" value="Response_reg"/>
    <property type="match status" value="1"/>
</dbReference>
<dbReference type="GO" id="GO:0000160">
    <property type="term" value="P:phosphorelay signal transduction system"/>
    <property type="evidence" value="ECO:0007669"/>
    <property type="project" value="UniProtKB-KW"/>
</dbReference>
<dbReference type="PANTHER" id="PTHR44591:SF14">
    <property type="entry name" value="PROTEIN PILG"/>
    <property type="match status" value="1"/>
</dbReference>
<evidence type="ECO:0000313" key="5">
    <source>
        <dbReference type="EMBL" id="QDU96293.1"/>
    </source>
</evidence>
<sequence length="132" mass="14350">MYRILLCDDEPHILRAAEFKLSRSGFEVLLACDGEEAWSMMQTVRPDLLVTDCQMPRLDGIGLAERMGANAQLSSIPVIMLTAKGFELSADELRSRYGIHAVIAKPFSPKNLAIQAAEVIALSQAEAAASSN</sequence>
<dbReference type="PANTHER" id="PTHR44591">
    <property type="entry name" value="STRESS RESPONSE REGULATOR PROTEIN 1"/>
    <property type="match status" value="1"/>
</dbReference>
<dbReference type="InterPro" id="IPR001789">
    <property type="entry name" value="Sig_transdc_resp-reg_receiver"/>
</dbReference>
<dbReference type="InterPro" id="IPR011006">
    <property type="entry name" value="CheY-like_superfamily"/>
</dbReference>
<proteinExistence type="predicted"/>
<dbReference type="PROSITE" id="PS50110">
    <property type="entry name" value="RESPONSE_REGULATORY"/>
    <property type="match status" value="1"/>
</dbReference>
<dbReference type="EMBL" id="CP036433">
    <property type="protein sequence ID" value="QDU96293.1"/>
    <property type="molecule type" value="Genomic_DNA"/>
</dbReference>
<dbReference type="InterPro" id="IPR050595">
    <property type="entry name" value="Bact_response_regulator"/>
</dbReference>
<organism evidence="5 6">
    <name type="scientific">Lignipirellula cremea</name>
    <dbReference type="NCBI Taxonomy" id="2528010"/>
    <lineage>
        <taxon>Bacteria</taxon>
        <taxon>Pseudomonadati</taxon>
        <taxon>Planctomycetota</taxon>
        <taxon>Planctomycetia</taxon>
        <taxon>Pirellulales</taxon>
        <taxon>Pirellulaceae</taxon>
        <taxon>Lignipirellula</taxon>
    </lineage>
</organism>
<dbReference type="Proteomes" id="UP000317648">
    <property type="component" value="Chromosome"/>
</dbReference>
<dbReference type="RefSeq" id="WP_145054935.1">
    <property type="nucleotide sequence ID" value="NZ_CP036433.1"/>
</dbReference>
<keyword evidence="1 3" id="KW-0597">Phosphoprotein</keyword>
<dbReference type="OrthoDB" id="272828at2"/>
<evidence type="ECO:0000313" key="6">
    <source>
        <dbReference type="Proteomes" id="UP000317648"/>
    </source>
</evidence>
<keyword evidence="2" id="KW-0902">Two-component regulatory system</keyword>
<evidence type="ECO:0000259" key="4">
    <source>
        <dbReference type="PROSITE" id="PS50110"/>
    </source>
</evidence>
<feature type="modified residue" description="4-aspartylphosphate" evidence="3">
    <location>
        <position position="52"/>
    </location>
</feature>
<dbReference type="SMART" id="SM00448">
    <property type="entry name" value="REC"/>
    <property type="match status" value="1"/>
</dbReference>
<accession>A0A518DWT3</accession>
<keyword evidence="6" id="KW-1185">Reference proteome</keyword>
<gene>
    <name evidence="5" type="primary">phoP_1</name>
    <name evidence="5" type="ORF">Pla8534_41130</name>
</gene>